<dbReference type="AlphaFoldDB" id="A0A091CYC8"/>
<sequence length="112" mass="12747">MLLAHGPTGRSQELDEELAGTRQIDSTITGYLCLFYTTLPITPDDEGLQERSDLRGIRIKHCSKKITRPRSTARVTLSNEHHDPAFILFSLKRDDDIYFSVAVMMKSSPFYL</sequence>
<dbReference type="EMBL" id="KN123497">
    <property type="protein sequence ID" value="KFO24819.1"/>
    <property type="molecule type" value="Genomic_DNA"/>
</dbReference>
<proteinExistence type="predicted"/>
<organism evidence="1 2">
    <name type="scientific">Fukomys damarensis</name>
    <name type="common">Damaraland mole rat</name>
    <name type="synonym">Cryptomys damarensis</name>
    <dbReference type="NCBI Taxonomy" id="885580"/>
    <lineage>
        <taxon>Eukaryota</taxon>
        <taxon>Metazoa</taxon>
        <taxon>Chordata</taxon>
        <taxon>Craniata</taxon>
        <taxon>Vertebrata</taxon>
        <taxon>Euteleostomi</taxon>
        <taxon>Mammalia</taxon>
        <taxon>Eutheria</taxon>
        <taxon>Euarchontoglires</taxon>
        <taxon>Glires</taxon>
        <taxon>Rodentia</taxon>
        <taxon>Hystricomorpha</taxon>
        <taxon>Bathyergidae</taxon>
        <taxon>Fukomys</taxon>
    </lineage>
</organism>
<name>A0A091CYC8_FUKDA</name>
<evidence type="ECO:0000313" key="2">
    <source>
        <dbReference type="Proteomes" id="UP000028990"/>
    </source>
</evidence>
<gene>
    <name evidence="1" type="ORF">H920_13815</name>
</gene>
<accession>A0A091CYC8</accession>
<keyword evidence="2" id="KW-1185">Reference proteome</keyword>
<reference evidence="1 2" key="1">
    <citation type="submission" date="2013-11" db="EMBL/GenBank/DDBJ databases">
        <title>The Damaraland mole rat (Fukomys damarensis) genome and evolution of African mole rats.</title>
        <authorList>
            <person name="Gladyshev V.N."/>
            <person name="Fang X."/>
        </authorList>
    </citation>
    <scope>NUCLEOTIDE SEQUENCE [LARGE SCALE GENOMIC DNA]</scope>
    <source>
        <tissue evidence="1">Liver</tissue>
    </source>
</reference>
<dbReference type="Proteomes" id="UP000028990">
    <property type="component" value="Unassembled WGS sequence"/>
</dbReference>
<protein>
    <submittedName>
        <fullName evidence="1">Uncharacterized protein</fullName>
    </submittedName>
</protein>
<evidence type="ECO:0000313" key="1">
    <source>
        <dbReference type="EMBL" id="KFO24819.1"/>
    </source>
</evidence>